<dbReference type="EMBL" id="LYVF01000175">
    <property type="protein sequence ID" value="OAT80693.1"/>
    <property type="molecule type" value="Genomic_DNA"/>
</dbReference>
<evidence type="ECO:0000259" key="1">
    <source>
        <dbReference type="Pfam" id="PF10727"/>
    </source>
</evidence>
<reference evidence="3 4" key="1">
    <citation type="submission" date="2016-04" db="EMBL/GenBank/DDBJ databases">
        <authorList>
            <person name="Evans L.H."/>
            <person name="Alamgir A."/>
            <person name="Owens N."/>
            <person name="Weber N.D."/>
            <person name="Virtaneva K."/>
            <person name="Barbian K."/>
            <person name="Babar A."/>
            <person name="Rosenke K."/>
        </authorList>
    </citation>
    <scope>NUCLEOTIDE SEQUENCE [LARGE SCALE GENOMIC DNA]</scope>
    <source>
        <strain evidence="3 4">LMa1</strain>
    </source>
</reference>
<dbReference type="SUPFAM" id="SSF51735">
    <property type="entry name" value="NAD(P)-binding Rossmann-fold domains"/>
    <property type="match status" value="1"/>
</dbReference>
<comment type="caution">
    <text evidence="3">The sequence shown here is derived from an EMBL/GenBank/DDBJ whole genome shotgun (WGS) entry which is preliminary data.</text>
</comment>
<evidence type="ECO:0000313" key="4">
    <source>
        <dbReference type="Proteomes" id="UP000078532"/>
    </source>
</evidence>
<dbReference type="InterPro" id="IPR018931">
    <property type="entry name" value="DUF2520"/>
</dbReference>
<dbReference type="InterPro" id="IPR037108">
    <property type="entry name" value="TM1727-like_C_sf"/>
</dbReference>
<dbReference type="Gene3D" id="1.10.1040.20">
    <property type="entry name" value="ProC-like, C-terminal domain"/>
    <property type="match status" value="1"/>
</dbReference>
<dbReference type="InterPro" id="IPR019665">
    <property type="entry name" value="OxRdtase/DH_put_Rossmann_dom"/>
</dbReference>
<dbReference type="Pfam" id="PF10727">
    <property type="entry name" value="Rossmann-like"/>
    <property type="match status" value="1"/>
</dbReference>
<dbReference type="RefSeq" id="WP_066669641.1">
    <property type="nucleotide sequence ID" value="NZ_LYVF01000175.1"/>
</dbReference>
<dbReference type="AlphaFoldDB" id="A0A1B7LCU9"/>
<dbReference type="Gene3D" id="3.40.50.720">
    <property type="entry name" value="NAD(P)-binding Rossmann-like Domain"/>
    <property type="match status" value="1"/>
</dbReference>
<sequence length="297" mass="30515">MTRPAIAVVGCGKVGGALALLLKERGYPAAAVASKTPASAEKLAGALGCPAATVDGAVRAAELVFITTPDREIAPVSAGIAARGGFRPGQVVAHTSGAHAADELEGVRAAGALALSIHPLQSFADVRGAMENLPGSWFALEGDEDAMPLARQVVADLNGHAFYVKAADKPLYHAAACIASNFLVSLMHLATGLYGQFGLSRTQAFQALLPLVQGTINNIARSGPTAALTGPIARGDLPTVAGHLPALEQVGDTEAVLYRLLGLYTVGVALEKGGIDRRQAGELRKLLEDRANSEEVC</sequence>
<evidence type="ECO:0000259" key="2">
    <source>
        <dbReference type="Pfam" id="PF10728"/>
    </source>
</evidence>
<dbReference type="Proteomes" id="UP000078532">
    <property type="component" value="Unassembled WGS sequence"/>
</dbReference>
<protein>
    <submittedName>
        <fullName evidence="3">NADP oxidoreductase</fullName>
    </submittedName>
</protein>
<organism evidence="3 4">
    <name type="scientific">Desulfotomaculum copahuensis</name>
    <dbReference type="NCBI Taxonomy" id="1838280"/>
    <lineage>
        <taxon>Bacteria</taxon>
        <taxon>Bacillati</taxon>
        <taxon>Bacillota</taxon>
        <taxon>Clostridia</taxon>
        <taxon>Eubacteriales</taxon>
        <taxon>Desulfotomaculaceae</taxon>
        <taxon>Desulfotomaculum</taxon>
    </lineage>
</organism>
<name>A0A1B7LCU9_9FIRM</name>
<feature type="domain" description="DUF2520" evidence="2">
    <location>
        <begin position="137"/>
        <end position="264"/>
    </location>
</feature>
<dbReference type="STRING" id="1838280.A6M21_13270"/>
<dbReference type="PANTHER" id="PTHR40459">
    <property type="entry name" value="CONSERVED HYPOTHETICAL ALANINE AND LEUCINE RICH PROTEIN"/>
    <property type="match status" value="1"/>
</dbReference>
<dbReference type="Pfam" id="PF10728">
    <property type="entry name" value="DUF2520"/>
    <property type="match status" value="1"/>
</dbReference>
<keyword evidence="4" id="KW-1185">Reference proteome</keyword>
<dbReference type="PANTHER" id="PTHR40459:SF1">
    <property type="entry name" value="CONSERVED HYPOTHETICAL ALANINE AND LEUCINE RICH PROTEIN"/>
    <property type="match status" value="1"/>
</dbReference>
<accession>A0A1B7LCU9</accession>
<evidence type="ECO:0000313" key="3">
    <source>
        <dbReference type="EMBL" id="OAT80693.1"/>
    </source>
</evidence>
<dbReference type="InterPro" id="IPR008927">
    <property type="entry name" value="6-PGluconate_DH-like_C_sf"/>
</dbReference>
<gene>
    <name evidence="3" type="ORF">A6M21_13270</name>
</gene>
<dbReference type="SUPFAM" id="SSF48179">
    <property type="entry name" value="6-phosphogluconate dehydrogenase C-terminal domain-like"/>
    <property type="match status" value="1"/>
</dbReference>
<dbReference type="InterPro" id="IPR036291">
    <property type="entry name" value="NAD(P)-bd_dom_sf"/>
</dbReference>
<feature type="domain" description="Putative oxidoreductase/dehydrogenase Rossmann-like" evidence="1">
    <location>
        <begin position="3"/>
        <end position="119"/>
    </location>
</feature>
<proteinExistence type="predicted"/>